<keyword evidence="2" id="KW-1133">Transmembrane helix</keyword>
<keyword evidence="4" id="KW-1185">Reference proteome</keyword>
<reference evidence="3 4" key="1">
    <citation type="submission" date="2019-11" db="EMBL/GenBank/DDBJ databases">
        <title>Whole genome sequence of Oryza granulata.</title>
        <authorList>
            <person name="Li W."/>
        </authorList>
    </citation>
    <scope>NUCLEOTIDE SEQUENCE [LARGE SCALE GENOMIC DNA]</scope>
    <source>
        <strain evidence="4">cv. Menghai</strain>
        <tissue evidence="3">Leaf</tissue>
    </source>
</reference>
<dbReference type="Proteomes" id="UP000479710">
    <property type="component" value="Unassembled WGS sequence"/>
</dbReference>
<evidence type="ECO:0000313" key="3">
    <source>
        <dbReference type="EMBL" id="KAF0910804.1"/>
    </source>
</evidence>
<accession>A0A6G1DF59</accession>
<feature type="compositionally biased region" description="Low complexity" evidence="1">
    <location>
        <begin position="50"/>
        <end position="64"/>
    </location>
</feature>
<evidence type="ECO:0000256" key="2">
    <source>
        <dbReference type="SAM" id="Phobius"/>
    </source>
</evidence>
<dbReference type="OrthoDB" id="1703859at2759"/>
<feature type="region of interest" description="Disordered" evidence="1">
    <location>
        <begin position="173"/>
        <end position="211"/>
    </location>
</feature>
<comment type="caution">
    <text evidence="3">The sequence shown here is derived from an EMBL/GenBank/DDBJ whole genome shotgun (WGS) entry which is preliminary data.</text>
</comment>
<keyword evidence="2" id="KW-0472">Membrane</keyword>
<dbReference type="EMBL" id="SPHZ02000006">
    <property type="protein sequence ID" value="KAF0910804.1"/>
    <property type="molecule type" value="Genomic_DNA"/>
</dbReference>
<feature type="transmembrane region" description="Helical" evidence="2">
    <location>
        <begin position="20"/>
        <end position="41"/>
    </location>
</feature>
<evidence type="ECO:0000313" key="4">
    <source>
        <dbReference type="Proteomes" id="UP000479710"/>
    </source>
</evidence>
<feature type="compositionally biased region" description="Low complexity" evidence="1">
    <location>
        <begin position="175"/>
        <end position="190"/>
    </location>
</feature>
<proteinExistence type="predicted"/>
<protein>
    <submittedName>
        <fullName evidence="3">Uncharacterized protein</fullName>
    </submittedName>
</protein>
<evidence type="ECO:0000256" key="1">
    <source>
        <dbReference type="SAM" id="MobiDB-lite"/>
    </source>
</evidence>
<name>A0A6G1DF59_9ORYZ</name>
<keyword evidence="2" id="KW-0812">Transmembrane</keyword>
<dbReference type="PANTHER" id="PTHR36801:SF3">
    <property type="entry name" value="OS06G0150300 PROTEIN"/>
    <property type="match status" value="1"/>
</dbReference>
<feature type="region of interest" description="Disordered" evidence="1">
    <location>
        <begin position="93"/>
        <end position="121"/>
    </location>
</feature>
<dbReference type="PANTHER" id="PTHR36801">
    <property type="entry name" value="OS06G0150200 PROTEIN"/>
    <property type="match status" value="1"/>
</dbReference>
<dbReference type="AlphaFoldDB" id="A0A6G1DF59"/>
<gene>
    <name evidence="3" type="ORF">E2562_004771</name>
</gene>
<sequence>MARWPPPSPPDGEHSFGHEAIALSFFVACVAATVVLVSSMCSACGRKPKAASPAPDAAASVSDVNAESQTTGDDGEEEKPVVTLSPELATHGPIAPVALPASTSKRRMSMTMSLSKNLSMNIPDKMRLSRRERRDKVEPEDTLWKKAIILGEKCKIPGEREGECDADADELAAGSFRRSSYSRPMSRSSSFAVHQHDAPPAAAASNAASHS</sequence>
<organism evidence="3 4">
    <name type="scientific">Oryza meyeriana var. granulata</name>
    <dbReference type="NCBI Taxonomy" id="110450"/>
    <lineage>
        <taxon>Eukaryota</taxon>
        <taxon>Viridiplantae</taxon>
        <taxon>Streptophyta</taxon>
        <taxon>Embryophyta</taxon>
        <taxon>Tracheophyta</taxon>
        <taxon>Spermatophyta</taxon>
        <taxon>Magnoliopsida</taxon>
        <taxon>Liliopsida</taxon>
        <taxon>Poales</taxon>
        <taxon>Poaceae</taxon>
        <taxon>BOP clade</taxon>
        <taxon>Oryzoideae</taxon>
        <taxon>Oryzeae</taxon>
        <taxon>Oryzinae</taxon>
        <taxon>Oryza</taxon>
        <taxon>Oryza meyeriana</taxon>
    </lineage>
</organism>
<feature type="region of interest" description="Disordered" evidence="1">
    <location>
        <begin position="46"/>
        <end position="80"/>
    </location>
</feature>
<feature type="compositionally biased region" description="Low complexity" evidence="1">
    <location>
        <begin position="198"/>
        <end position="211"/>
    </location>
</feature>